<feature type="transmembrane region" description="Helical" evidence="8">
    <location>
        <begin position="540"/>
        <end position="563"/>
    </location>
</feature>
<feature type="disulfide bond" evidence="7">
    <location>
        <begin position="408"/>
        <end position="417"/>
    </location>
</feature>
<evidence type="ECO:0000313" key="10">
    <source>
        <dbReference type="EMBL" id="KAJ8963972.1"/>
    </source>
</evidence>
<proteinExistence type="inferred from homology"/>
<comment type="similarity">
    <text evidence="2">Belongs to the TMEM8 family.</text>
</comment>
<evidence type="ECO:0000256" key="4">
    <source>
        <dbReference type="ARBA" id="ARBA00022692"/>
    </source>
</evidence>
<evidence type="ECO:0000256" key="1">
    <source>
        <dbReference type="ARBA" id="ARBA00004651"/>
    </source>
</evidence>
<keyword evidence="4 8" id="KW-0812">Transmembrane</keyword>
<dbReference type="Proteomes" id="UP001162156">
    <property type="component" value="Unassembled WGS sequence"/>
</dbReference>
<feature type="domain" description="EGF-like" evidence="9">
    <location>
        <begin position="378"/>
        <end position="418"/>
    </location>
</feature>
<comment type="subcellular location">
    <subcellularLocation>
        <location evidence="1">Cell membrane</location>
        <topology evidence="1">Multi-pass membrane protein</topology>
    </subcellularLocation>
</comment>
<evidence type="ECO:0000313" key="11">
    <source>
        <dbReference type="Proteomes" id="UP001162156"/>
    </source>
</evidence>
<keyword evidence="3" id="KW-1003">Cell membrane</keyword>
<protein>
    <recommendedName>
        <fullName evidence="9">EGF-like domain-containing protein</fullName>
    </recommendedName>
</protein>
<keyword evidence="5 8" id="KW-1133">Transmembrane helix</keyword>
<feature type="transmembrane region" description="Helical" evidence="8">
    <location>
        <begin position="603"/>
        <end position="622"/>
    </location>
</feature>
<evidence type="ECO:0000256" key="6">
    <source>
        <dbReference type="ARBA" id="ARBA00023136"/>
    </source>
</evidence>
<dbReference type="InterPro" id="IPR021910">
    <property type="entry name" value="NGX6/PGAP6/MYMK"/>
</dbReference>
<dbReference type="PROSITE" id="PS50026">
    <property type="entry name" value="EGF_3"/>
    <property type="match status" value="1"/>
</dbReference>
<keyword evidence="7" id="KW-0245">EGF-like domain</keyword>
<dbReference type="AlphaFoldDB" id="A0AAV8ZIL4"/>
<evidence type="ECO:0000256" key="2">
    <source>
        <dbReference type="ARBA" id="ARBA00005542"/>
    </source>
</evidence>
<dbReference type="PANTHER" id="PTHR14319">
    <property type="entry name" value="FIVE-SPAN TRANSMEMBRANE PROTEIN M83"/>
    <property type="match status" value="1"/>
</dbReference>
<evidence type="ECO:0000256" key="7">
    <source>
        <dbReference type="PROSITE-ProRule" id="PRU00076"/>
    </source>
</evidence>
<comment type="caution">
    <text evidence="10">The sequence shown here is derived from an EMBL/GenBank/DDBJ whole genome shotgun (WGS) entry which is preliminary data.</text>
</comment>
<dbReference type="GO" id="GO:0005886">
    <property type="term" value="C:plasma membrane"/>
    <property type="evidence" value="ECO:0007669"/>
    <property type="project" value="UniProtKB-SubCell"/>
</dbReference>
<keyword evidence="6 8" id="KW-0472">Membrane</keyword>
<dbReference type="EMBL" id="JANEYF010001458">
    <property type="protein sequence ID" value="KAJ8963972.1"/>
    <property type="molecule type" value="Genomic_DNA"/>
</dbReference>
<keyword evidence="7" id="KW-1015">Disulfide bond</keyword>
<reference evidence="10" key="1">
    <citation type="journal article" date="2023" name="Insect Mol. Biol.">
        <title>Genome sequencing provides insights into the evolution of gene families encoding plant cell wall-degrading enzymes in longhorned beetles.</title>
        <authorList>
            <person name="Shin N.R."/>
            <person name="Okamura Y."/>
            <person name="Kirsch R."/>
            <person name="Pauchet Y."/>
        </authorList>
    </citation>
    <scope>NUCLEOTIDE SEQUENCE</scope>
    <source>
        <strain evidence="10">RBIC_L_NR</strain>
    </source>
</reference>
<evidence type="ECO:0000256" key="8">
    <source>
        <dbReference type="SAM" id="Phobius"/>
    </source>
</evidence>
<evidence type="ECO:0000256" key="3">
    <source>
        <dbReference type="ARBA" id="ARBA00022475"/>
    </source>
</evidence>
<dbReference type="InterPro" id="IPR000742">
    <property type="entry name" value="EGF"/>
</dbReference>
<feature type="transmembrane region" description="Helical" evidence="8">
    <location>
        <begin position="575"/>
        <end position="597"/>
    </location>
</feature>
<dbReference type="PANTHER" id="PTHR14319:SF3">
    <property type="entry name" value="TRANSMEMBRANE PROTEIN-LIKE PROTEIN"/>
    <property type="match status" value="1"/>
</dbReference>
<evidence type="ECO:0000256" key="5">
    <source>
        <dbReference type="ARBA" id="ARBA00022989"/>
    </source>
</evidence>
<evidence type="ECO:0000259" key="9">
    <source>
        <dbReference type="PROSITE" id="PS50026"/>
    </source>
</evidence>
<name>A0AAV8ZIL4_9CUCU</name>
<gene>
    <name evidence="10" type="ORF">NQ314_005231</name>
</gene>
<keyword evidence="11" id="KW-1185">Reference proteome</keyword>
<accession>A0AAV8ZIL4</accession>
<comment type="caution">
    <text evidence="7">Lacks conserved residue(s) required for the propagation of feature annotation.</text>
</comment>
<sequence length="634" mass="72685">MLYIEKAATPLIISENDIIEVISLTNEIRYFKFYVQDLRDHGILTVEDIYFAENVENLVIRIEINKPPASTVSQKEELVFPNTTSANILYWVKPNSWHYIEIKFQNETVQNKEEMSNLTFKIRYFSDILSDESNTLENRIIYNNSISKIYYNKMTNVIPYKHYDLVRESSTESFLFSFELEEELDSNVAVPINMTNGHFSLFKFNVREGSDTGGTLQFIMAFKPKIKRKNSRFIFVNEPEEHVIIACIRKGRMELPTWPNNCVSDRINKPAQLVLNKTVENSTILIPFPESGTWYATFKLFCGKCEPCNCSDDCQERYEACTINCELNCINGENCSYCAYDCRNIVIESESCAGCNCDGPCMKNENNTCNSSIVFDIGSQPCVSGRCSGNGRCMFMVSDGVVFSTCVCSNKYRGWDCSDDSLANPYYMVVIELLLLVLSNLMFLPAVYIAFKRKYYVESITYFSICFFSTFYHACDAGENIISFCLVRLSALQFADFFCALLAIWATIIALADLLPLTTSIFHMIGAIILAFCTTIDRTALWIFALPVLTGVFIVIISWYFKYRKVRQRFADKRYLYVNVPLGIVVVAVGLIMYAFLQTENNYKYLHSLWHIIMAVAIIIVLPKPNTFQPEILL</sequence>
<organism evidence="10 11">
    <name type="scientific">Rhamnusium bicolor</name>
    <dbReference type="NCBI Taxonomy" id="1586634"/>
    <lineage>
        <taxon>Eukaryota</taxon>
        <taxon>Metazoa</taxon>
        <taxon>Ecdysozoa</taxon>
        <taxon>Arthropoda</taxon>
        <taxon>Hexapoda</taxon>
        <taxon>Insecta</taxon>
        <taxon>Pterygota</taxon>
        <taxon>Neoptera</taxon>
        <taxon>Endopterygota</taxon>
        <taxon>Coleoptera</taxon>
        <taxon>Polyphaga</taxon>
        <taxon>Cucujiformia</taxon>
        <taxon>Chrysomeloidea</taxon>
        <taxon>Cerambycidae</taxon>
        <taxon>Lepturinae</taxon>
        <taxon>Rhagiini</taxon>
        <taxon>Rhamnusium</taxon>
    </lineage>
</organism>
<feature type="transmembrane region" description="Helical" evidence="8">
    <location>
        <begin position="426"/>
        <end position="448"/>
    </location>
</feature>
<dbReference type="PROSITE" id="PS00022">
    <property type="entry name" value="EGF_1"/>
    <property type="match status" value="1"/>
</dbReference>
<dbReference type="Pfam" id="PF12036">
    <property type="entry name" value="DUF3522"/>
    <property type="match status" value="1"/>
</dbReference>